<sequence length="202" mass="22382">MAPLTDISRAFGQQSAEPISRTMQYRKITKPLLERQRRARINRCLDELKDILVSGLQNEGENVARLEKADILELTVRHLQKLTYEQTKAATSPVGDDEKFRAGFATCAQEISRVLANTPKMDVQLGTTLMMHLGHALNQISTTPQTRPTCIRATPSPASSSRPSSACSADYRPYTPPASPQSAEVSSSSLSPKSMKIVWRPW</sequence>
<dbReference type="InterPro" id="IPR050370">
    <property type="entry name" value="HES_HEY"/>
</dbReference>
<evidence type="ECO:0000256" key="6">
    <source>
        <dbReference type="SAM" id="MobiDB-lite"/>
    </source>
</evidence>
<dbReference type="Proteomes" id="UP000708208">
    <property type="component" value="Unassembled WGS sequence"/>
</dbReference>
<comment type="caution">
    <text evidence="9">The sequence shown here is derived from an EMBL/GenBank/DDBJ whole genome shotgun (WGS) entry which is preliminary data.</text>
</comment>
<feature type="compositionally biased region" description="Low complexity" evidence="6">
    <location>
        <begin position="155"/>
        <end position="169"/>
    </location>
</feature>
<dbReference type="Pfam" id="PF00010">
    <property type="entry name" value="HLH"/>
    <property type="match status" value="1"/>
</dbReference>
<feature type="compositionally biased region" description="Low complexity" evidence="6">
    <location>
        <begin position="180"/>
        <end position="194"/>
    </location>
</feature>
<keyword evidence="4" id="KW-0804">Transcription</keyword>
<evidence type="ECO:0000256" key="1">
    <source>
        <dbReference type="ARBA" id="ARBA00004123"/>
    </source>
</evidence>
<evidence type="ECO:0000256" key="5">
    <source>
        <dbReference type="ARBA" id="ARBA00023242"/>
    </source>
</evidence>
<dbReference type="GO" id="GO:0006355">
    <property type="term" value="P:regulation of DNA-templated transcription"/>
    <property type="evidence" value="ECO:0007669"/>
    <property type="project" value="InterPro"/>
</dbReference>
<dbReference type="PROSITE" id="PS50888">
    <property type="entry name" value="BHLH"/>
    <property type="match status" value="1"/>
</dbReference>
<comment type="subcellular location">
    <subcellularLocation>
        <location evidence="1">Nucleus</location>
    </subcellularLocation>
</comment>
<name>A0A8J2L3I9_9HEXA</name>
<evidence type="ECO:0000313" key="9">
    <source>
        <dbReference type="EMBL" id="CAG7824857.1"/>
    </source>
</evidence>
<feature type="region of interest" description="Disordered" evidence="6">
    <location>
        <begin position="140"/>
        <end position="202"/>
    </location>
</feature>
<evidence type="ECO:0000256" key="2">
    <source>
        <dbReference type="ARBA" id="ARBA00023015"/>
    </source>
</evidence>
<dbReference type="InterPro" id="IPR003650">
    <property type="entry name" value="Orange_dom"/>
</dbReference>
<keyword evidence="3" id="KW-0238">DNA-binding</keyword>
<dbReference type="GO" id="GO:0046983">
    <property type="term" value="F:protein dimerization activity"/>
    <property type="evidence" value="ECO:0007669"/>
    <property type="project" value="InterPro"/>
</dbReference>
<dbReference type="CDD" id="cd19741">
    <property type="entry name" value="bHLH-O_ESMB_like"/>
    <property type="match status" value="1"/>
</dbReference>
<dbReference type="InterPro" id="IPR011598">
    <property type="entry name" value="bHLH_dom"/>
</dbReference>
<dbReference type="EMBL" id="CAJVCH010534248">
    <property type="protein sequence ID" value="CAG7824857.1"/>
    <property type="molecule type" value="Genomic_DNA"/>
</dbReference>
<evidence type="ECO:0000313" key="10">
    <source>
        <dbReference type="Proteomes" id="UP000708208"/>
    </source>
</evidence>
<keyword evidence="2" id="KW-0805">Transcription regulation</keyword>
<dbReference type="GO" id="GO:1990837">
    <property type="term" value="F:sequence-specific double-stranded DNA binding"/>
    <property type="evidence" value="ECO:0007669"/>
    <property type="project" value="UniProtKB-ARBA"/>
</dbReference>
<keyword evidence="5" id="KW-0539">Nucleus</keyword>
<dbReference type="Pfam" id="PF07527">
    <property type="entry name" value="Hairy_orange"/>
    <property type="match status" value="1"/>
</dbReference>
<evidence type="ECO:0000256" key="4">
    <source>
        <dbReference type="ARBA" id="ARBA00023163"/>
    </source>
</evidence>
<protein>
    <recommendedName>
        <fullName evidence="11">Enhancer of split mgamma protein</fullName>
    </recommendedName>
</protein>
<dbReference type="FunFam" id="4.10.280.10:FF:000009">
    <property type="entry name" value="Transcription factor HES-1"/>
    <property type="match status" value="1"/>
</dbReference>
<evidence type="ECO:0000259" key="8">
    <source>
        <dbReference type="PROSITE" id="PS51054"/>
    </source>
</evidence>
<organism evidence="9 10">
    <name type="scientific">Allacma fusca</name>
    <dbReference type="NCBI Taxonomy" id="39272"/>
    <lineage>
        <taxon>Eukaryota</taxon>
        <taxon>Metazoa</taxon>
        <taxon>Ecdysozoa</taxon>
        <taxon>Arthropoda</taxon>
        <taxon>Hexapoda</taxon>
        <taxon>Collembola</taxon>
        <taxon>Symphypleona</taxon>
        <taxon>Sminthuridae</taxon>
        <taxon>Allacma</taxon>
    </lineage>
</organism>
<reference evidence="9" key="1">
    <citation type="submission" date="2021-06" db="EMBL/GenBank/DDBJ databases">
        <authorList>
            <person name="Hodson N. C."/>
            <person name="Mongue J. A."/>
            <person name="Jaron S. K."/>
        </authorList>
    </citation>
    <scope>NUCLEOTIDE SEQUENCE</scope>
</reference>
<accession>A0A8J2L3I9</accession>
<feature type="domain" description="BHLH" evidence="7">
    <location>
        <begin position="25"/>
        <end position="82"/>
    </location>
</feature>
<evidence type="ECO:0008006" key="11">
    <source>
        <dbReference type="Google" id="ProtNLM"/>
    </source>
</evidence>
<evidence type="ECO:0000259" key="7">
    <source>
        <dbReference type="PROSITE" id="PS50888"/>
    </source>
</evidence>
<evidence type="ECO:0000256" key="3">
    <source>
        <dbReference type="ARBA" id="ARBA00023125"/>
    </source>
</evidence>
<dbReference type="SMART" id="SM00353">
    <property type="entry name" value="HLH"/>
    <property type="match status" value="1"/>
</dbReference>
<dbReference type="PROSITE" id="PS51054">
    <property type="entry name" value="ORANGE"/>
    <property type="match status" value="1"/>
</dbReference>
<gene>
    <name evidence="9" type="ORF">AFUS01_LOCUS34993</name>
</gene>
<dbReference type="PANTHER" id="PTHR10985">
    <property type="entry name" value="BASIC HELIX-LOOP-HELIX TRANSCRIPTION FACTOR, HES-RELATED"/>
    <property type="match status" value="1"/>
</dbReference>
<dbReference type="OrthoDB" id="6085656at2759"/>
<dbReference type="SMART" id="SM00511">
    <property type="entry name" value="ORANGE"/>
    <property type="match status" value="1"/>
</dbReference>
<dbReference type="AlphaFoldDB" id="A0A8J2L3I9"/>
<dbReference type="GO" id="GO:0005634">
    <property type="term" value="C:nucleus"/>
    <property type="evidence" value="ECO:0007669"/>
    <property type="project" value="UniProtKB-SubCell"/>
</dbReference>
<keyword evidence="10" id="KW-1185">Reference proteome</keyword>
<proteinExistence type="predicted"/>
<feature type="domain" description="Orange" evidence="8">
    <location>
        <begin position="100"/>
        <end position="133"/>
    </location>
</feature>